<reference evidence="1 2" key="1">
    <citation type="submission" date="2017-06" db="EMBL/GenBank/DDBJ databases">
        <title>Genome sequencing of Fusobacterium nucleatum subsp. polymorphum KCOM 1232 (=ChDC F37).</title>
        <authorList>
            <person name="Kook J.-K."/>
            <person name="Park S.-N."/>
            <person name="Lim Y.K."/>
            <person name="Roh H."/>
        </authorList>
    </citation>
    <scope>NUCLEOTIDE SEQUENCE [LARGE SCALE GENOMIC DNA]</scope>
    <source>
        <strain evidence="2">KCOM 1232 ( ChDC F37)</strain>
    </source>
</reference>
<comment type="caution">
    <text evidence="1">The sequence shown here is derived from an EMBL/GenBank/DDBJ whole genome shotgun (WGS) entry which is preliminary data.</text>
</comment>
<dbReference type="Proteomes" id="UP000222862">
    <property type="component" value="Unassembled WGS sequence"/>
</dbReference>
<accession>A0A2B7YH47</accession>
<sequence>MKELKLKNQITSLELLDQINLFRKEEYKEKLKNNTLTEAQKKRGKAVKLEHYDLLDIIRDEFEKEITDGKISVSEYKDTTGRKLPMFILTLNQAKQVLLRESKYVRRAIITYIEVLEQAIIDKAKSEWLLTRQQGKLVRREETDVIQELIEYAKRQGSEHSDKLYMTYSKLVNSLVGIKANSRDKVDFGILMIIRQLEDMFTRVIASSMENELHYKEIYKICKNQGTQLIEIISGNVRTLGYIN</sequence>
<protein>
    <submittedName>
        <fullName evidence="1">Transcriptional regulator</fullName>
    </submittedName>
</protein>
<evidence type="ECO:0000313" key="1">
    <source>
        <dbReference type="EMBL" id="PGH20605.1"/>
    </source>
</evidence>
<dbReference type="RefSeq" id="WP_098703376.1">
    <property type="nucleotide sequence ID" value="NZ_NJGI01000005.1"/>
</dbReference>
<organism evidence="1 2">
    <name type="scientific">Fusobacterium nucleatum subsp. polymorphum</name>
    <name type="common">Fusobacterium polymorphum</name>
    <dbReference type="NCBI Taxonomy" id="76857"/>
    <lineage>
        <taxon>Bacteria</taxon>
        <taxon>Fusobacteriati</taxon>
        <taxon>Fusobacteriota</taxon>
        <taxon>Fusobacteriia</taxon>
        <taxon>Fusobacteriales</taxon>
        <taxon>Fusobacteriaceae</taxon>
        <taxon>Fusobacterium</taxon>
    </lineage>
</organism>
<evidence type="ECO:0000313" key="2">
    <source>
        <dbReference type="Proteomes" id="UP000222862"/>
    </source>
</evidence>
<gene>
    <name evidence="1" type="ORF">RN96_10540</name>
</gene>
<dbReference type="AlphaFoldDB" id="A0A2B7YH47"/>
<name>A0A2B7YH47_FUSNP</name>
<dbReference type="EMBL" id="NJGI01000005">
    <property type="protein sequence ID" value="PGH20605.1"/>
    <property type="molecule type" value="Genomic_DNA"/>
</dbReference>
<proteinExistence type="predicted"/>